<sequence length="78" mass="8640">MDSQLPHNLYPAGTACRLVAWFSIMTGEIGQHCLLLISDQILDIGGFTNCYADSCNRLFISTGKDVLEEDYSSPILKK</sequence>
<dbReference type="Gramene" id="PNT74337">
    <property type="protein sequence ID" value="PNT74337"/>
    <property type="gene ID" value="BRADI_1g12851v3"/>
</dbReference>
<dbReference type="EMBL" id="CM000880">
    <property type="protein sequence ID" value="PNT74337.1"/>
    <property type="molecule type" value="Genomic_DNA"/>
</dbReference>
<organism evidence="1">
    <name type="scientific">Brachypodium distachyon</name>
    <name type="common">Purple false brome</name>
    <name type="synonym">Trachynia distachya</name>
    <dbReference type="NCBI Taxonomy" id="15368"/>
    <lineage>
        <taxon>Eukaryota</taxon>
        <taxon>Viridiplantae</taxon>
        <taxon>Streptophyta</taxon>
        <taxon>Embryophyta</taxon>
        <taxon>Tracheophyta</taxon>
        <taxon>Spermatophyta</taxon>
        <taxon>Magnoliopsida</taxon>
        <taxon>Liliopsida</taxon>
        <taxon>Poales</taxon>
        <taxon>Poaceae</taxon>
        <taxon>BOP clade</taxon>
        <taxon>Pooideae</taxon>
        <taxon>Stipodae</taxon>
        <taxon>Brachypodieae</taxon>
        <taxon>Brachypodium</taxon>
    </lineage>
</organism>
<name>A0A2K2DJ85_BRADI</name>
<reference evidence="1 2" key="1">
    <citation type="journal article" date="2010" name="Nature">
        <title>Genome sequencing and analysis of the model grass Brachypodium distachyon.</title>
        <authorList>
            <consortium name="International Brachypodium Initiative"/>
        </authorList>
    </citation>
    <scope>NUCLEOTIDE SEQUENCE [LARGE SCALE GENOMIC DNA]</scope>
    <source>
        <strain evidence="1 2">Bd21</strain>
    </source>
</reference>
<keyword evidence="3" id="KW-1185">Reference proteome</keyword>
<reference evidence="1" key="2">
    <citation type="submission" date="2017-06" db="EMBL/GenBank/DDBJ databases">
        <title>WGS assembly of Brachypodium distachyon.</title>
        <authorList>
            <consortium name="The International Brachypodium Initiative"/>
            <person name="Lucas S."/>
            <person name="Harmon-Smith M."/>
            <person name="Lail K."/>
            <person name="Tice H."/>
            <person name="Grimwood J."/>
            <person name="Bruce D."/>
            <person name="Barry K."/>
            <person name="Shu S."/>
            <person name="Lindquist E."/>
            <person name="Wang M."/>
            <person name="Pitluck S."/>
            <person name="Vogel J.P."/>
            <person name="Garvin D.F."/>
            <person name="Mockler T.C."/>
            <person name="Schmutz J."/>
            <person name="Rokhsar D."/>
            <person name="Bevan M.W."/>
        </authorList>
    </citation>
    <scope>NUCLEOTIDE SEQUENCE</scope>
    <source>
        <strain evidence="1">Bd21</strain>
    </source>
</reference>
<protein>
    <submittedName>
        <fullName evidence="1 2">Uncharacterized protein</fullName>
    </submittedName>
</protein>
<evidence type="ECO:0000313" key="3">
    <source>
        <dbReference type="Proteomes" id="UP000008810"/>
    </source>
</evidence>
<evidence type="ECO:0000313" key="2">
    <source>
        <dbReference type="EnsemblPlants" id="PNT74337"/>
    </source>
</evidence>
<dbReference type="InParanoid" id="A0A2K2DJ85"/>
<reference evidence="2" key="3">
    <citation type="submission" date="2018-08" db="UniProtKB">
        <authorList>
            <consortium name="EnsemblPlants"/>
        </authorList>
    </citation>
    <scope>IDENTIFICATION</scope>
    <source>
        <strain evidence="2">cv. Bd21</strain>
    </source>
</reference>
<proteinExistence type="predicted"/>
<evidence type="ECO:0000313" key="1">
    <source>
        <dbReference type="EMBL" id="PNT74337.1"/>
    </source>
</evidence>
<accession>A0A2K2DJ85</accession>
<dbReference type="EnsemblPlants" id="PNT74337">
    <property type="protein sequence ID" value="PNT74337"/>
    <property type="gene ID" value="BRADI_1g12851v3"/>
</dbReference>
<dbReference type="AlphaFoldDB" id="A0A2K2DJ85"/>
<gene>
    <name evidence="1" type="ORF">BRADI_1g12851v3</name>
</gene>
<dbReference type="Proteomes" id="UP000008810">
    <property type="component" value="Chromosome 1"/>
</dbReference>